<name>A0A846XWQ6_9NOCA</name>
<sequence>MPAIAIAAGGGGDAIAAAMLASAMPELGIRAIMSYSWDRFMIDPVPGPRTATDFQGLIDRGGVMEIPAGAALHKGQSTLPRLAGCIDKPVLLLDAASGAAGMADLINSAAEVFAAAEVVVVDVGGDILAEGHEDSLRTPLADSLALAAAARSALPVRVIVAGTGLDGELTNRELRSRLHQLEARRTGALTSRDAAPFTDVWSWHPSEANGLLAAAASGWRGRVETQRAAVIELTDAAPHIFEVDARRLVDTSLAAPLVSTSELREAEAILRNRRGGRSELDIERRRAVVGYAEVVVPNRETLGVIDEYVRGARGRVDALTIRRVAELVRAIDPPTTDALRTLLTHSRGLNFRPPLYRCR</sequence>
<protein>
    <submittedName>
        <fullName evidence="1">DUF1152 domain-containing protein</fullName>
    </submittedName>
</protein>
<organism evidence="1 2">
    <name type="scientific">Nocardia vermiculata</name>
    <dbReference type="NCBI Taxonomy" id="257274"/>
    <lineage>
        <taxon>Bacteria</taxon>
        <taxon>Bacillati</taxon>
        <taxon>Actinomycetota</taxon>
        <taxon>Actinomycetes</taxon>
        <taxon>Mycobacteriales</taxon>
        <taxon>Nocardiaceae</taxon>
        <taxon>Nocardia</taxon>
    </lineage>
</organism>
<dbReference type="Proteomes" id="UP000565711">
    <property type="component" value="Unassembled WGS sequence"/>
</dbReference>
<evidence type="ECO:0000313" key="2">
    <source>
        <dbReference type="Proteomes" id="UP000565711"/>
    </source>
</evidence>
<dbReference type="Pfam" id="PF06626">
    <property type="entry name" value="DUF1152"/>
    <property type="match status" value="1"/>
</dbReference>
<dbReference type="InterPro" id="IPR010581">
    <property type="entry name" value="DUF1152"/>
</dbReference>
<comment type="caution">
    <text evidence="1">The sequence shown here is derived from an EMBL/GenBank/DDBJ whole genome shotgun (WGS) entry which is preliminary data.</text>
</comment>
<dbReference type="EMBL" id="JAAXOP010000007">
    <property type="protein sequence ID" value="NKY51586.1"/>
    <property type="molecule type" value="Genomic_DNA"/>
</dbReference>
<dbReference type="AlphaFoldDB" id="A0A846XWQ6"/>
<gene>
    <name evidence="1" type="ORF">HGA08_15280</name>
</gene>
<proteinExistence type="predicted"/>
<dbReference type="RefSeq" id="WP_067874875.1">
    <property type="nucleotide sequence ID" value="NZ_JAAXOP010000007.1"/>
</dbReference>
<reference evidence="1 2" key="1">
    <citation type="submission" date="2020-04" db="EMBL/GenBank/DDBJ databases">
        <title>MicrobeNet Type strains.</title>
        <authorList>
            <person name="Nicholson A.C."/>
        </authorList>
    </citation>
    <scope>NUCLEOTIDE SEQUENCE [LARGE SCALE GENOMIC DNA]</scope>
    <source>
        <strain evidence="1 2">JCM 12354</strain>
    </source>
</reference>
<keyword evidence="2" id="KW-1185">Reference proteome</keyword>
<accession>A0A846XWQ6</accession>
<evidence type="ECO:0000313" key="1">
    <source>
        <dbReference type="EMBL" id="NKY51586.1"/>
    </source>
</evidence>